<reference evidence="2 3" key="1">
    <citation type="submission" date="2016-08" db="EMBL/GenBank/DDBJ databases">
        <authorList>
            <person name="Seilhamer J.J."/>
        </authorList>
    </citation>
    <scope>NUCLEOTIDE SEQUENCE [LARGE SCALE GENOMIC DNA]</scope>
    <source>
        <strain evidence="2 3">VC14762</strain>
    </source>
</reference>
<dbReference type="EMBL" id="MUTJ01000017">
    <property type="protein sequence ID" value="ONU91603.1"/>
    <property type="molecule type" value="Genomic_DNA"/>
</dbReference>
<proteinExistence type="predicted"/>
<accession>A0A1V2W9S9</accession>
<comment type="caution">
    <text evidence="2">The sequence shown here is derived from an EMBL/GenBank/DDBJ whole genome shotgun (WGS) entry which is preliminary data.</text>
</comment>
<keyword evidence="1" id="KW-0732">Signal</keyword>
<dbReference type="OrthoDB" id="8981767at2"/>
<dbReference type="RefSeq" id="WP_077020152.1">
    <property type="nucleotide sequence ID" value="NZ_CADETK010000012.1"/>
</dbReference>
<sequence length="449" mass="47059">MHPRRSVVAAVLAVSAMSAVHAQTVSAGGYSLTVIGDLGGPRDVRYDGNAVSADGKTIIGSYWSEAQPGGSMAFSWSAATGWQRLAAPANAYDSQARTVSADGQVIGGSISARETDGSNLDRWAVRWPGDGRTQKLVPDTAGRDASVDVANLAGTRMAGSLTTTGGRNARFMWDQPRGFRELPPGGDYLVHLLAMTSSGNAAVGFAGNVDGVYGSRALLWSERAGERLLPTINAGVARMDLARGVTEDERTIAGALGTLVVTPDGQRVDSEAVLWTNGGDDIQRLGFLDGDDNSHASSISTDGRVVIGESSNRQTGVARVFVWTPQSGMRSLVALLEAAGLSVGTLNLVNVIGVSPDGQTITGQGYRDGDPDYRPQFWQVHIDAATLRALRPASPGADALRARATQPKAMAVSRMLAARPKAAMQRSACRLPVIPARLASCRLLLPAAR</sequence>
<evidence type="ECO:0000313" key="2">
    <source>
        <dbReference type="EMBL" id="ONU91603.1"/>
    </source>
</evidence>
<organism evidence="2 3">
    <name type="scientific">Burkholderia cenocepacia</name>
    <dbReference type="NCBI Taxonomy" id="95486"/>
    <lineage>
        <taxon>Bacteria</taxon>
        <taxon>Pseudomonadati</taxon>
        <taxon>Pseudomonadota</taxon>
        <taxon>Betaproteobacteria</taxon>
        <taxon>Burkholderiales</taxon>
        <taxon>Burkholderiaceae</taxon>
        <taxon>Burkholderia</taxon>
        <taxon>Burkholderia cepacia complex</taxon>
    </lineage>
</organism>
<gene>
    <name evidence="2" type="ORF">A8E72_05120</name>
</gene>
<evidence type="ECO:0000313" key="3">
    <source>
        <dbReference type="Proteomes" id="UP000188543"/>
    </source>
</evidence>
<name>A0A1V2W9S9_9BURK</name>
<protein>
    <submittedName>
        <fullName evidence="2">Calcium-binding protein</fullName>
    </submittedName>
</protein>
<feature type="chain" id="PRO_5012324366" evidence="1">
    <location>
        <begin position="23"/>
        <end position="449"/>
    </location>
</feature>
<feature type="signal peptide" evidence="1">
    <location>
        <begin position="1"/>
        <end position="22"/>
    </location>
</feature>
<evidence type="ECO:0000256" key="1">
    <source>
        <dbReference type="SAM" id="SignalP"/>
    </source>
</evidence>
<dbReference type="SUPFAM" id="SSF82171">
    <property type="entry name" value="DPP6 N-terminal domain-like"/>
    <property type="match status" value="1"/>
</dbReference>
<dbReference type="AlphaFoldDB" id="A0A1V2W9S9"/>
<dbReference type="Proteomes" id="UP000188543">
    <property type="component" value="Unassembled WGS sequence"/>
</dbReference>